<keyword evidence="8 11" id="KW-1133">Transmembrane helix</keyword>
<dbReference type="InterPro" id="IPR058545">
    <property type="entry name" value="Beta-prop_EMC1_1st"/>
</dbReference>
<evidence type="ECO:0000256" key="1">
    <source>
        <dbReference type="ARBA" id="ARBA00004115"/>
    </source>
</evidence>
<sequence>MRRTLQSALVLGLSTLVAAVFRDEVGHIDFHHALVGMPQVETTFFHRPRKEDKASLLYTLSDIGIIGAVNPASGALVWRQRISENITVGGGHLRAPESENWVAAALGQRVQVWNGLTGRNIWQADFAGEVKDLEIMEVTENSRKDVLVLFHEDNATILRRLHGKLGTVVWEFREVNKDIPLQISTDISNIYLIGLHGSPGSYTIKVTSLDTVTGSRVSDAFLGNKGEIQGAQDVMFVGANSAAPLVAWTNPTISKLSVQVLGSKSKQEILLAPDVVDVNLHAPHTAQSQPHFLVHTRTEAGNRAEVYHTDLKTGKITLSYELPHIRGVGAFSTSSDNANVYFTRISYDEVMVFSSESPAVLARWEYTKKDAEFVHAVSEVVKKPAGEGFAVRSAGLTDTEDWVLVQNGAELWSRPESLSAAVAAVWAEIPEEEEYAKVLEEEAHTSPVSAFIHRVTRHFDELKYLPDYLASIPSRLINSVMGSEATTTTEGLHRDSFGFNKIIVLATRRGRVAALNTGNHGEVLWSSLVFPQWEGEKWDVVGTISHASEGTVTIRGSKGESVTVKVLTGEIIEKLSGEHSMLVARTATINTPSGKRLLSIGVDGRPLVDFGTEDIPKEILVIRNHMDVLKGIKFLDKGGVVEATELWQLEQFVGKKIVSIATRPAHDPVASIGRVLGDRRVSYKYLNPNTLVVAALEADLGKLSVNLVDTVSGQVLVSQVFEGVDGSKDISCVMSENWYACTFFGQYLLDDGSNQSIKGYQLVVTDLYESPEANDRGPLGDAANFSSLNPVDSYRGIPVPWAVSQAYVISQPIHKLSVTQTRQGIANRQLLGYLPESHALVGIPRQVLDPRRPVDRAPTPAEIEAEGLIKYSPAMEIDALSMLSHQLDVMGIEGIVATPAVVESTSLVVAYGVDVYGTRVAPSGAFDMLGKGFDKITLLLTVLALFAGVTFLAPMVRRKQINRIWEAPS</sequence>
<evidence type="ECO:0000256" key="4">
    <source>
        <dbReference type="ARBA" id="ARBA00020824"/>
    </source>
</evidence>
<dbReference type="InterPro" id="IPR011678">
    <property type="entry name" value="EMC1_C"/>
</dbReference>
<keyword evidence="16" id="KW-1185">Reference proteome</keyword>
<feature type="signal peptide" evidence="12">
    <location>
        <begin position="1"/>
        <end position="19"/>
    </location>
</feature>
<dbReference type="Pfam" id="PF25293">
    <property type="entry name" value="Beta-prop_EMC1_N"/>
    <property type="match status" value="1"/>
</dbReference>
<dbReference type="AlphaFoldDB" id="A0A084ATE6"/>
<dbReference type="GO" id="GO:0072546">
    <property type="term" value="C:EMC complex"/>
    <property type="evidence" value="ECO:0007669"/>
    <property type="project" value="InterPro"/>
</dbReference>
<keyword evidence="10" id="KW-0325">Glycoprotein</keyword>
<dbReference type="HOGENOM" id="CLU_005034_0_1_1"/>
<dbReference type="Proteomes" id="UP000028045">
    <property type="component" value="Unassembled WGS sequence"/>
</dbReference>
<evidence type="ECO:0000256" key="11">
    <source>
        <dbReference type="SAM" id="Phobius"/>
    </source>
</evidence>
<reference evidence="15 16" key="1">
    <citation type="journal article" date="2014" name="BMC Genomics">
        <title>Comparative genome sequencing reveals chemotype-specific gene clusters in the toxigenic black mold Stachybotrys.</title>
        <authorList>
            <person name="Semeiks J."/>
            <person name="Borek D."/>
            <person name="Otwinowski Z."/>
            <person name="Grishin N.V."/>
        </authorList>
    </citation>
    <scope>NUCLEOTIDE SEQUENCE [LARGE SCALE GENOMIC DNA]</scope>
    <source>
        <strain evidence="16">CBS 109288 / IBT 7711</strain>
    </source>
</reference>
<name>A0A084ATE6_STACB</name>
<dbReference type="Gene3D" id="2.130.10.10">
    <property type="entry name" value="YVTN repeat-like/Quinoprotein amine dehydrogenase"/>
    <property type="match status" value="1"/>
</dbReference>
<feature type="chain" id="PRO_5001771283" description="ER membrane protein complex subunit 1" evidence="12">
    <location>
        <begin position="20"/>
        <end position="969"/>
    </location>
</feature>
<dbReference type="InterPro" id="IPR015943">
    <property type="entry name" value="WD40/YVTN_repeat-like_dom_sf"/>
</dbReference>
<keyword evidence="7" id="KW-0256">Endoplasmic reticulum</keyword>
<dbReference type="Pfam" id="PF07774">
    <property type="entry name" value="EMC1_C"/>
    <property type="match status" value="1"/>
</dbReference>
<dbReference type="PANTHER" id="PTHR21573">
    <property type="entry name" value="ER MEMBRANE PROTEIN COMPLEX SUBUNIT 1"/>
    <property type="match status" value="1"/>
</dbReference>
<feature type="domain" description="EMC1 first beta-propeller" evidence="14">
    <location>
        <begin position="19"/>
        <end position="416"/>
    </location>
</feature>
<evidence type="ECO:0000256" key="2">
    <source>
        <dbReference type="ARBA" id="ARBA00007904"/>
    </source>
</evidence>
<evidence type="ECO:0000256" key="12">
    <source>
        <dbReference type="SAM" id="SignalP"/>
    </source>
</evidence>
<evidence type="ECO:0000313" key="16">
    <source>
        <dbReference type="Proteomes" id="UP000028045"/>
    </source>
</evidence>
<feature type="domain" description="ER membrane protein complex subunit 1 C-terminal" evidence="13">
    <location>
        <begin position="735"/>
        <end position="965"/>
    </location>
</feature>
<keyword evidence="6 12" id="KW-0732">Signal</keyword>
<comment type="subcellular location">
    <subcellularLocation>
        <location evidence="1">Endoplasmic reticulum membrane</location>
        <topology evidence="1">Single-pass type I membrane protein</topology>
    </subcellularLocation>
</comment>
<comment type="subunit">
    <text evidence="3">Component of the ER membrane protein complex (EMC).</text>
</comment>
<dbReference type="EMBL" id="KL648569">
    <property type="protein sequence ID" value="KEY68575.1"/>
    <property type="molecule type" value="Genomic_DNA"/>
</dbReference>
<evidence type="ECO:0000313" key="15">
    <source>
        <dbReference type="EMBL" id="KEY68575.1"/>
    </source>
</evidence>
<dbReference type="InterPro" id="IPR026895">
    <property type="entry name" value="EMC1"/>
</dbReference>
<protein>
    <recommendedName>
        <fullName evidence="4">ER membrane protein complex subunit 1</fullName>
    </recommendedName>
</protein>
<evidence type="ECO:0000256" key="7">
    <source>
        <dbReference type="ARBA" id="ARBA00022824"/>
    </source>
</evidence>
<dbReference type="GO" id="GO:0034975">
    <property type="term" value="P:protein folding in endoplasmic reticulum"/>
    <property type="evidence" value="ECO:0007669"/>
    <property type="project" value="TreeGrafter"/>
</dbReference>
<evidence type="ECO:0000256" key="9">
    <source>
        <dbReference type="ARBA" id="ARBA00023136"/>
    </source>
</evidence>
<evidence type="ECO:0000256" key="10">
    <source>
        <dbReference type="ARBA" id="ARBA00023180"/>
    </source>
</evidence>
<evidence type="ECO:0000256" key="3">
    <source>
        <dbReference type="ARBA" id="ARBA00011276"/>
    </source>
</evidence>
<dbReference type="PANTHER" id="PTHR21573:SF0">
    <property type="entry name" value="ER MEMBRANE PROTEIN COMPLEX SUBUNIT 1"/>
    <property type="match status" value="1"/>
</dbReference>
<proteinExistence type="inferred from homology"/>
<feature type="transmembrane region" description="Helical" evidence="11">
    <location>
        <begin position="936"/>
        <end position="956"/>
    </location>
</feature>
<evidence type="ECO:0000256" key="8">
    <source>
        <dbReference type="ARBA" id="ARBA00022989"/>
    </source>
</evidence>
<gene>
    <name evidence="15" type="ORF">S7711_05761</name>
</gene>
<dbReference type="InterPro" id="IPR011047">
    <property type="entry name" value="Quinoprotein_ADH-like_sf"/>
</dbReference>
<dbReference type="OrthoDB" id="28092at2759"/>
<evidence type="ECO:0000259" key="13">
    <source>
        <dbReference type="Pfam" id="PF07774"/>
    </source>
</evidence>
<evidence type="ECO:0000259" key="14">
    <source>
        <dbReference type="Pfam" id="PF25293"/>
    </source>
</evidence>
<dbReference type="SUPFAM" id="SSF50998">
    <property type="entry name" value="Quinoprotein alcohol dehydrogenase-like"/>
    <property type="match status" value="1"/>
</dbReference>
<evidence type="ECO:0000256" key="5">
    <source>
        <dbReference type="ARBA" id="ARBA00022692"/>
    </source>
</evidence>
<organism evidence="15 16">
    <name type="scientific">Stachybotrys chartarum (strain CBS 109288 / IBT 7711)</name>
    <name type="common">Toxic black mold</name>
    <name type="synonym">Stilbospora chartarum</name>
    <dbReference type="NCBI Taxonomy" id="1280523"/>
    <lineage>
        <taxon>Eukaryota</taxon>
        <taxon>Fungi</taxon>
        <taxon>Dikarya</taxon>
        <taxon>Ascomycota</taxon>
        <taxon>Pezizomycotina</taxon>
        <taxon>Sordariomycetes</taxon>
        <taxon>Hypocreomycetidae</taxon>
        <taxon>Hypocreales</taxon>
        <taxon>Stachybotryaceae</taxon>
        <taxon>Stachybotrys</taxon>
    </lineage>
</organism>
<keyword evidence="9 11" id="KW-0472">Membrane</keyword>
<accession>A0A084ATE6</accession>
<evidence type="ECO:0000256" key="6">
    <source>
        <dbReference type="ARBA" id="ARBA00022729"/>
    </source>
</evidence>
<keyword evidence="5 11" id="KW-0812">Transmembrane</keyword>
<comment type="similarity">
    <text evidence="2">Belongs to the EMC1 family.</text>
</comment>